<dbReference type="EMBL" id="GISG01144601">
    <property type="protein sequence ID" value="MBA4646047.1"/>
    <property type="molecule type" value="Transcribed_RNA"/>
</dbReference>
<feature type="region of interest" description="Disordered" evidence="1">
    <location>
        <begin position="57"/>
        <end position="102"/>
    </location>
</feature>
<feature type="compositionally biased region" description="Polar residues" evidence="1">
    <location>
        <begin position="89"/>
        <end position="102"/>
    </location>
</feature>
<evidence type="ECO:0000313" key="2">
    <source>
        <dbReference type="EMBL" id="MBA4646047.1"/>
    </source>
</evidence>
<evidence type="ECO:0000256" key="1">
    <source>
        <dbReference type="SAM" id="MobiDB-lite"/>
    </source>
</evidence>
<feature type="compositionally biased region" description="Basic residues" evidence="1">
    <location>
        <begin position="69"/>
        <end position="88"/>
    </location>
</feature>
<sequence length="102" mass="11099">MTSPNPLPSTTDACFWPPLTDRPFALPPLTPPSIATTTSPLLLPHLLERPGLPLSFGCSARPDGSTAPARRRRHHQPHRPVAGRRRPTGSHNPSLFSLSRLS</sequence>
<reference evidence="2" key="1">
    <citation type="journal article" date="2013" name="J. Plant Res.">
        <title>Effect of fungi and light on seed germination of three Opuntia species from semiarid lands of central Mexico.</title>
        <authorList>
            <person name="Delgado-Sanchez P."/>
            <person name="Jimenez-Bremont J.F."/>
            <person name="Guerrero-Gonzalez Mde L."/>
            <person name="Flores J."/>
        </authorList>
    </citation>
    <scope>NUCLEOTIDE SEQUENCE</scope>
    <source>
        <tissue evidence="2">Cladode</tissue>
    </source>
</reference>
<reference evidence="2" key="2">
    <citation type="submission" date="2020-07" db="EMBL/GenBank/DDBJ databases">
        <authorList>
            <person name="Vera ALvarez R."/>
            <person name="Arias-Moreno D.M."/>
            <person name="Jimenez-Jacinto V."/>
            <person name="Jimenez-Bremont J.F."/>
            <person name="Swaminathan K."/>
            <person name="Moose S.P."/>
            <person name="Guerrero-Gonzalez M.L."/>
            <person name="Marino-Ramirez L."/>
            <person name="Landsman D."/>
            <person name="Rodriguez-Kessler M."/>
            <person name="Delgado-Sanchez P."/>
        </authorList>
    </citation>
    <scope>NUCLEOTIDE SEQUENCE</scope>
    <source>
        <tissue evidence="2">Cladode</tissue>
    </source>
</reference>
<accession>A0A7C9DNI4</accession>
<proteinExistence type="predicted"/>
<name>A0A7C9DNI4_OPUST</name>
<organism evidence="2">
    <name type="scientific">Opuntia streptacantha</name>
    <name type="common">Prickly pear cactus</name>
    <name type="synonym">Opuntia cardona</name>
    <dbReference type="NCBI Taxonomy" id="393608"/>
    <lineage>
        <taxon>Eukaryota</taxon>
        <taxon>Viridiplantae</taxon>
        <taxon>Streptophyta</taxon>
        <taxon>Embryophyta</taxon>
        <taxon>Tracheophyta</taxon>
        <taxon>Spermatophyta</taxon>
        <taxon>Magnoliopsida</taxon>
        <taxon>eudicotyledons</taxon>
        <taxon>Gunneridae</taxon>
        <taxon>Pentapetalae</taxon>
        <taxon>Caryophyllales</taxon>
        <taxon>Cactineae</taxon>
        <taxon>Cactaceae</taxon>
        <taxon>Opuntioideae</taxon>
        <taxon>Opuntia</taxon>
    </lineage>
</organism>
<protein>
    <submittedName>
        <fullName evidence="2">Uncharacterized protein</fullName>
    </submittedName>
</protein>
<dbReference type="AlphaFoldDB" id="A0A7C9DNI4"/>